<dbReference type="AlphaFoldDB" id="A0A382SEQ1"/>
<dbReference type="CDD" id="cd08369">
    <property type="entry name" value="FMT_core"/>
    <property type="match status" value="1"/>
</dbReference>
<evidence type="ECO:0000313" key="2">
    <source>
        <dbReference type="EMBL" id="SVD07697.1"/>
    </source>
</evidence>
<dbReference type="Pfam" id="PF00551">
    <property type="entry name" value="Formyl_trans_N"/>
    <property type="match status" value="1"/>
</dbReference>
<name>A0A382SEQ1_9ZZZZ</name>
<gene>
    <name evidence="2" type="ORF">METZ01_LOCUS360551</name>
</gene>
<dbReference type="GO" id="GO:0004479">
    <property type="term" value="F:methionyl-tRNA formyltransferase activity"/>
    <property type="evidence" value="ECO:0007669"/>
    <property type="project" value="TreeGrafter"/>
</dbReference>
<dbReference type="PANTHER" id="PTHR11138">
    <property type="entry name" value="METHIONYL-TRNA FORMYLTRANSFERASE"/>
    <property type="match status" value="1"/>
</dbReference>
<dbReference type="InterPro" id="IPR036477">
    <property type="entry name" value="Formyl_transf_N_sf"/>
</dbReference>
<evidence type="ECO:0000259" key="1">
    <source>
        <dbReference type="Pfam" id="PF00551"/>
    </source>
</evidence>
<feature type="domain" description="Formyl transferase N-terminal" evidence="1">
    <location>
        <begin position="29"/>
        <end position="123"/>
    </location>
</feature>
<protein>
    <recommendedName>
        <fullName evidence="1">Formyl transferase N-terminal domain-containing protein</fullName>
    </recommendedName>
</protein>
<dbReference type="PANTHER" id="PTHR11138:SF5">
    <property type="entry name" value="METHIONYL-TRNA FORMYLTRANSFERASE, MITOCHONDRIAL"/>
    <property type="match status" value="1"/>
</dbReference>
<dbReference type="GO" id="GO:0005829">
    <property type="term" value="C:cytosol"/>
    <property type="evidence" value="ECO:0007669"/>
    <property type="project" value="TreeGrafter"/>
</dbReference>
<dbReference type="EMBL" id="UINC01128138">
    <property type="protein sequence ID" value="SVD07697.1"/>
    <property type="molecule type" value="Genomic_DNA"/>
</dbReference>
<dbReference type="InterPro" id="IPR002376">
    <property type="entry name" value="Formyl_transf_N"/>
</dbReference>
<dbReference type="Gene3D" id="3.40.50.12230">
    <property type="match status" value="1"/>
</dbReference>
<organism evidence="2">
    <name type="scientific">marine metagenome</name>
    <dbReference type="NCBI Taxonomy" id="408172"/>
    <lineage>
        <taxon>unclassified sequences</taxon>
        <taxon>metagenomes</taxon>
        <taxon>ecological metagenomes</taxon>
    </lineage>
</organism>
<proteinExistence type="predicted"/>
<sequence length="219" mass="25207">MAEYRQIPVYIHHLRSRFSRDLPPACAAICWLYSQIICEQDLARYPMGILNMHGGKLPQYRGASVLQWAIINGESECGVSWHRLIREVDAGPIYVEGRIPITPESTGYELRQAMILEAMDLFPKAWRRFLQSESTRVPDILEGKVWPQRTPLDSCIKDELTEKELRDFVRAQCEPWPRPFVVAGNSRVEIDRVVSEYEPGAIPYQTSDGRKTYLVPVDD</sequence>
<reference evidence="2" key="1">
    <citation type="submission" date="2018-05" db="EMBL/GenBank/DDBJ databases">
        <authorList>
            <person name="Lanie J.A."/>
            <person name="Ng W.-L."/>
            <person name="Kazmierczak K.M."/>
            <person name="Andrzejewski T.M."/>
            <person name="Davidsen T.M."/>
            <person name="Wayne K.J."/>
            <person name="Tettelin H."/>
            <person name="Glass J.I."/>
            <person name="Rusch D."/>
            <person name="Podicherti R."/>
            <person name="Tsui H.-C.T."/>
            <person name="Winkler M.E."/>
        </authorList>
    </citation>
    <scope>NUCLEOTIDE SEQUENCE</scope>
</reference>
<accession>A0A382SEQ1</accession>
<dbReference type="SUPFAM" id="SSF53328">
    <property type="entry name" value="Formyltransferase"/>
    <property type="match status" value="1"/>
</dbReference>